<dbReference type="EMBL" id="VBAN01000261">
    <property type="protein sequence ID" value="TMI80421.1"/>
    <property type="molecule type" value="Genomic_DNA"/>
</dbReference>
<name>A0A537JA57_9BACT</name>
<accession>A0A537JA57</accession>
<sequence length="250" mass="25816">MRPTKGCPMGRQIFYALVLAAAIAGTAATAQAASYDIASDFSTASNPNDPWSYGFAPVLAPPTVPALVLYDQNGTTSCGGDRPFWRSSVVQSLGAPAVFDNPTGSPIDCGIYVHPAHTAGFHPGQNGEFSIYRFTAPSAGSYALDATFIVLDYGGTDVHILDNGTQLYTANSPTDQPTGTVFGSYSQNLSLAAGEVIDFAVGVGPDGSFISDGTGINATLTTGAAVPEPSTLLLLAASLPGLGFIRRRTR</sequence>
<gene>
    <name evidence="2" type="ORF">E6H03_08425</name>
</gene>
<dbReference type="NCBIfam" id="TIGR02595">
    <property type="entry name" value="PEP_CTERM"/>
    <property type="match status" value="1"/>
</dbReference>
<evidence type="ECO:0000256" key="1">
    <source>
        <dbReference type="SAM" id="SignalP"/>
    </source>
</evidence>
<feature type="signal peptide" evidence="1">
    <location>
        <begin position="1"/>
        <end position="32"/>
    </location>
</feature>
<protein>
    <submittedName>
        <fullName evidence="2">PEP-CTERM sorting domain-containing protein</fullName>
    </submittedName>
</protein>
<keyword evidence="1" id="KW-0732">Signal</keyword>
<dbReference type="InterPro" id="IPR013424">
    <property type="entry name" value="Ice-binding_C"/>
</dbReference>
<dbReference type="Proteomes" id="UP000318093">
    <property type="component" value="Unassembled WGS sequence"/>
</dbReference>
<comment type="caution">
    <text evidence="2">The sequence shown here is derived from an EMBL/GenBank/DDBJ whole genome shotgun (WGS) entry which is preliminary data.</text>
</comment>
<evidence type="ECO:0000313" key="3">
    <source>
        <dbReference type="Proteomes" id="UP000318093"/>
    </source>
</evidence>
<dbReference type="AlphaFoldDB" id="A0A537JA57"/>
<reference evidence="2 3" key="1">
    <citation type="journal article" date="2019" name="Nat. Microbiol.">
        <title>Mediterranean grassland soil C-N compound turnover is dependent on rainfall and depth, and is mediated by genomically divergent microorganisms.</title>
        <authorList>
            <person name="Diamond S."/>
            <person name="Andeer P.F."/>
            <person name="Li Z."/>
            <person name="Crits-Christoph A."/>
            <person name="Burstein D."/>
            <person name="Anantharaman K."/>
            <person name="Lane K.R."/>
            <person name="Thomas B.C."/>
            <person name="Pan C."/>
            <person name="Northen T.R."/>
            <person name="Banfield J.F."/>
        </authorList>
    </citation>
    <scope>NUCLEOTIDE SEQUENCE [LARGE SCALE GENOMIC DNA]</scope>
    <source>
        <strain evidence="2">NP_6</strain>
    </source>
</reference>
<organism evidence="2 3">
    <name type="scientific">Candidatus Segetimicrobium genomatis</name>
    <dbReference type="NCBI Taxonomy" id="2569760"/>
    <lineage>
        <taxon>Bacteria</taxon>
        <taxon>Bacillati</taxon>
        <taxon>Candidatus Sysuimicrobiota</taxon>
        <taxon>Candidatus Sysuimicrobiia</taxon>
        <taxon>Candidatus Sysuimicrobiales</taxon>
        <taxon>Candidatus Segetimicrobiaceae</taxon>
        <taxon>Candidatus Segetimicrobium</taxon>
    </lineage>
</organism>
<evidence type="ECO:0000313" key="2">
    <source>
        <dbReference type="EMBL" id="TMI80421.1"/>
    </source>
</evidence>
<proteinExistence type="predicted"/>
<feature type="chain" id="PRO_5021817434" evidence="1">
    <location>
        <begin position="33"/>
        <end position="250"/>
    </location>
</feature>